<feature type="non-terminal residue" evidence="11">
    <location>
        <position position="322"/>
    </location>
</feature>
<evidence type="ECO:0000313" key="11">
    <source>
        <dbReference type="EMBL" id="KAJ3078185.1"/>
    </source>
</evidence>
<evidence type="ECO:0000256" key="7">
    <source>
        <dbReference type="ARBA" id="ARBA00022932"/>
    </source>
</evidence>
<dbReference type="EMBL" id="JADGJH010006097">
    <property type="protein sequence ID" value="KAJ3078185.1"/>
    <property type="molecule type" value="Genomic_DNA"/>
</dbReference>
<reference evidence="11" key="1">
    <citation type="submission" date="2020-05" db="EMBL/GenBank/DDBJ databases">
        <title>Phylogenomic resolution of chytrid fungi.</title>
        <authorList>
            <person name="Stajich J.E."/>
            <person name="Amses K."/>
            <person name="Simmons R."/>
            <person name="Seto K."/>
            <person name="Myers J."/>
            <person name="Bonds A."/>
            <person name="Quandt C.A."/>
            <person name="Barry K."/>
            <person name="Liu P."/>
            <person name="Grigoriev I."/>
            <person name="Longcore J.E."/>
            <person name="James T.Y."/>
        </authorList>
    </citation>
    <scope>NUCLEOTIDE SEQUENCE</scope>
    <source>
        <strain evidence="11">JEL0513</strain>
    </source>
</reference>
<proteinExistence type="inferred from homology"/>
<dbReference type="GO" id="GO:0003677">
    <property type="term" value="F:DNA binding"/>
    <property type="evidence" value="ECO:0007669"/>
    <property type="project" value="UniProtKB-KW"/>
</dbReference>
<dbReference type="GO" id="GO:0006260">
    <property type="term" value="P:DNA replication"/>
    <property type="evidence" value="ECO:0007669"/>
    <property type="project" value="UniProtKB-KW"/>
</dbReference>
<keyword evidence="5" id="KW-0548">Nucleotidyltransferase</keyword>
<keyword evidence="4" id="KW-0808">Transferase</keyword>
<dbReference type="InterPro" id="IPR012337">
    <property type="entry name" value="RNaseH-like_sf"/>
</dbReference>
<evidence type="ECO:0000256" key="9">
    <source>
        <dbReference type="ARBA" id="ARBA00049244"/>
    </source>
</evidence>
<evidence type="ECO:0000256" key="2">
    <source>
        <dbReference type="ARBA" id="ARBA00012417"/>
    </source>
</evidence>
<accession>A0AAD5X9P3</accession>
<keyword evidence="12" id="KW-1185">Reference proteome</keyword>
<evidence type="ECO:0000256" key="8">
    <source>
        <dbReference type="ARBA" id="ARBA00023125"/>
    </source>
</evidence>
<dbReference type="AlphaFoldDB" id="A0AAD5X9P3"/>
<name>A0AAD5X9P3_9FUNG</name>
<keyword evidence="6" id="KW-0235">DNA replication</keyword>
<dbReference type="Pfam" id="PF03175">
    <property type="entry name" value="DNA_pol_B_2"/>
    <property type="match status" value="1"/>
</dbReference>
<dbReference type="Proteomes" id="UP001211907">
    <property type="component" value="Unassembled WGS sequence"/>
</dbReference>
<comment type="catalytic activity">
    <reaction evidence="9">
        <text>DNA(n) + a 2'-deoxyribonucleoside 5'-triphosphate = DNA(n+1) + diphosphate</text>
        <dbReference type="Rhea" id="RHEA:22508"/>
        <dbReference type="Rhea" id="RHEA-COMP:17339"/>
        <dbReference type="Rhea" id="RHEA-COMP:17340"/>
        <dbReference type="ChEBI" id="CHEBI:33019"/>
        <dbReference type="ChEBI" id="CHEBI:61560"/>
        <dbReference type="ChEBI" id="CHEBI:173112"/>
        <dbReference type="EC" id="2.7.7.7"/>
    </reaction>
</comment>
<dbReference type="InterPro" id="IPR004868">
    <property type="entry name" value="DNA-dir_DNA_pol_B_mt/vir"/>
</dbReference>
<dbReference type="SUPFAM" id="SSF53098">
    <property type="entry name" value="Ribonuclease H-like"/>
    <property type="match status" value="1"/>
</dbReference>
<evidence type="ECO:0000256" key="6">
    <source>
        <dbReference type="ARBA" id="ARBA00022705"/>
    </source>
</evidence>
<sequence length="322" mass="37014">MNDDYLNNSVLSISFNLTFSSPKTYPLVAEPFSIGPADPDITTDNSNLFISDGVSLTKISPIPNEKIVSLPRKLPRLPLILPLNQDYLNWPFETVSVTPLIYKVPRSKVLFIAIYDTPFANRTNIKVFYKDEHEIIKEYYDINLRNGSFERILHKKGLPLTTYLLKDEKVVKTSKSVNVSRWVEPLPLETDMDSKIMTIDIETYIKDGQHFAYAAGVYESSWLKPITFYKTNDSIDVIEKMLKLICIPKYHNYTIYAHNLGGFDGWFILKYLASIGEIKVIKNKMGNFIMIDLTIPNPKRPKNPYRYHFKDSLQLLGGASLR</sequence>
<feature type="domain" description="DNA-directed DNA polymerase family B mitochondria/virus" evidence="10">
    <location>
        <begin position="249"/>
        <end position="321"/>
    </location>
</feature>
<evidence type="ECO:0000256" key="4">
    <source>
        <dbReference type="ARBA" id="ARBA00022679"/>
    </source>
</evidence>
<evidence type="ECO:0000259" key="10">
    <source>
        <dbReference type="Pfam" id="PF03175"/>
    </source>
</evidence>
<protein>
    <recommendedName>
        <fullName evidence="3">Probable DNA polymerase</fullName>
        <ecNumber evidence="2">2.7.7.7</ecNumber>
    </recommendedName>
</protein>
<comment type="similarity">
    <text evidence="1">Belongs to the DNA polymerase type-B family.</text>
</comment>
<keyword evidence="8" id="KW-0238">DNA-binding</keyword>
<evidence type="ECO:0000256" key="1">
    <source>
        <dbReference type="ARBA" id="ARBA00005755"/>
    </source>
</evidence>
<evidence type="ECO:0000256" key="3">
    <source>
        <dbReference type="ARBA" id="ARBA00014385"/>
    </source>
</evidence>
<evidence type="ECO:0000256" key="5">
    <source>
        <dbReference type="ARBA" id="ARBA00022695"/>
    </source>
</evidence>
<dbReference type="GO" id="GO:0003887">
    <property type="term" value="F:DNA-directed DNA polymerase activity"/>
    <property type="evidence" value="ECO:0007669"/>
    <property type="project" value="UniProtKB-KW"/>
</dbReference>
<dbReference type="InterPro" id="IPR036397">
    <property type="entry name" value="RNaseH_sf"/>
</dbReference>
<dbReference type="GO" id="GO:0000166">
    <property type="term" value="F:nucleotide binding"/>
    <property type="evidence" value="ECO:0007669"/>
    <property type="project" value="InterPro"/>
</dbReference>
<dbReference type="Gene3D" id="3.30.420.10">
    <property type="entry name" value="Ribonuclease H-like superfamily/Ribonuclease H"/>
    <property type="match status" value="1"/>
</dbReference>
<comment type="caution">
    <text evidence="11">The sequence shown here is derived from an EMBL/GenBank/DDBJ whole genome shotgun (WGS) entry which is preliminary data.</text>
</comment>
<gene>
    <name evidence="11" type="ORF">HK100_010797</name>
</gene>
<organism evidence="11 12">
    <name type="scientific">Physocladia obscura</name>
    <dbReference type="NCBI Taxonomy" id="109957"/>
    <lineage>
        <taxon>Eukaryota</taxon>
        <taxon>Fungi</taxon>
        <taxon>Fungi incertae sedis</taxon>
        <taxon>Chytridiomycota</taxon>
        <taxon>Chytridiomycota incertae sedis</taxon>
        <taxon>Chytridiomycetes</taxon>
        <taxon>Chytridiales</taxon>
        <taxon>Chytriomycetaceae</taxon>
        <taxon>Physocladia</taxon>
    </lineage>
</organism>
<evidence type="ECO:0000313" key="12">
    <source>
        <dbReference type="Proteomes" id="UP001211907"/>
    </source>
</evidence>
<dbReference type="EC" id="2.7.7.7" evidence="2"/>
<keyword evidence="7" id="KW-0239">DNA-directed DNA polymerase</keyword>